<protein>
    <submittedName>
        <fullName evidence="1 3">Uncharacterized protein</fullName>
    </submittedName>
</protein>
<organism evidence="3">
    <name type="scientific">Hymenolepis diminuta</name>
    <name type="common">Rat tapeworm</name>
    <dbReference type="NCBI Taxonomy" id="6216"/>
    <lineage>
        <taxon>Eukaryota</taxon>
        <taxon>Metazoa</taxon>
        <taxon>Spiralia</taxon>
        <taxon>Lophotrochozoa</taxon>
        <taxon>Platyhelminthes</taxon>
        <taxon>Cestoda</taxon>
        <taxon>Eucestoda</taxon>
        <taxon>Cyclophyllidea</taxon>
        <taxon>Hymenolepididae</taxon>
        <taxon>Hymenolepis</taxon>
    </lineage>
</organism>
<sequence>MASRKEQTAAMEKYRPHCRQRTGIQNTSSFWPPYRLPPELSPDFADLENVLHSRHLHYLLFSLLSLVHLSLHFE</sequence>
<evidence type="ECO:0000313" key="3">
    <source>
        <dbReference type="WBParaSite" id="HDID_0000674801-mRNA-1"/>
    </source>
</evidence>
<reference evidence="1 2" key="2">
    <citation type="submission" date="2018-11" db="EMBL/GenBank/DDBJ databases">
        <authorList>
            <consortium name="Pathogen Informatics"/>
        </authorList>
    </citation>
    <scope>NUCLEOTIDE SEQUENCE [LARGE SCALE GENOMIC DNA]</scope>
</reference>
<accession>A0A0R3SP83</accession>
<dbReference type="Proteomes" id="UP000274504">
    <property type="component" value="Unassembled WGS sequence"/>
</dbReference>
<evidence type="ECO:0000313" key="1">
    <source>
        <dbReference type="EMBL" id="VDL59064.1"/>
    </source>
</evidence>
<proteinExistence type="predicted"/>
<name>A0A0R3SP83_HYMDI</name>
<gene>
    <name evidence="1" type="ORF">HDID_LOCUS6746</name>
</gene>
<dbReference type="AlphaFoldDB" id="A0A0R3SP83"/>
<reference evidence="3" key="1">
    <citation type="submission" date="2017-02" db="UniProtKB">
        <authorList>
            <consortium name="WormBaseParasite"/>
        </authorList>
    </citation>
    <scope>IDENTIFICATION</scope>
</reference>
<dbReference type="EMBL" id="UYSG01007321">
    <property type="protein sequence ID" value="VDL59064.1"/>
    <property type="molecule type" value="Genomic_DNA"/>
</dbReference>
<evidence type="ECO:0000313" key="2">
    <source>
        <dbReference type="Proteomes" id="UP000274504"/>
    </source>
</evidence>
<dbReference type="WBParaSite" id="HDID_0000674801-mRNA-1">
    <property type="protein sequence ID" value="HDID_0000674801-mRNA-1"/>
    <property type="gene ID" value="HDID_0000674801"/>
</dbReference>